<evidence type="ECO:0000256" key="2">
    <source>
        <dbReference type="ARBA" id="ARBA00007118"/>
    </source>
</evidence>
<feature type="domain" description="Nitroreductase" evidence="6">
    <location>
        <begin position="9"/>
        <end position="164"/>
    </location>
</feature>
<dbReference type="Proteomes" id="UP001057375">
    <property type="component" value="Unassembled WGS sequence"/>
</dbReference>
<accession>A0ABQ5JYE6</accession>
<organism evidence="7 8">
    <name type="scientific">Aduncisulcus paluster</name>
    <dbReference type="NCBI Taxonomy" id="2918883"/>
    <lineage>
        <taxon>Eukaryota</taxon>
        <taxon>Metamonada</taxon>
        <taxon>Carpediemonas-like organisms</taxon>
        <taxon>Aduncisulcus</taxon>
    </lineage>
</organism>
<evidence type="ECO:0000256" key="5">
    <source>
        <dbReference type="ARBA" id="ARBA00023002"/>
    </source>
</evidence>
<evidence type="ECO:0000256" key="1">
    <source>
        <dbReference type="ARBA" id="ARBA00001917"/>
    </source>
</evidence>
<comment type="cofactor">
    <cofactor evidence="1">
        <name>FMN</name>
        <dbReference type="ChEBI" id="CHEBI:58210"/>
    </cofactor>
</comment>
<dbReference type="PANTHER" id="PTHR43673:SF2">
    <property type="entry name" value="NITROREDUCTASE"/>
    <property type="match status" value="1"/>
</dbReference>
<keyword evidence="4" id="KW-0288">FMN</keyword>
<keyword evidence="8" id="KW-1185">Reference proteome</keyword>
<gene>
    <name evidence="7" type="ORF">ADUPG1_011915</name>
</gene>
<dbReference type="CDD" id="cd02062">
    <property type="entry name" value="Nitro_FMN_reductase"/>
    <property type="match status" value="1"/>
</dbReference>
<dbReference type="InterPro" id="IPR029479">
    <property type="entry name" value="Nitroreductase"/>
</dbReference>
<dbReference type="SUPFAM" id="SSF55469">
    <property type="entry name" value="FMN-dependent nitroreductase-like"/>
    <property type="match status" value="1"/>
</dbReference>
<evidence type="ECO:0000313" key="7">
    <source>
        <dbReference type="EMBL" id="GKT21496.1"/>
    </source>
</evidence>
<evidence type="ECO:0000256" key="4">
    <source>
        <dbReference type="ARBA" id="ARBA00022643"/>
    </source>
</evidence>
<dbReference type="EMBL" id="BQXS01012322">
    <property type="protein sequence ID" value="GKT21496.1"/>
    <property type="molecule type" value="Genomic_DNA"/>
</dbReference>
<name>A0ABQ5JYE6_9EUKA</name>
<comment type="similarity">
    <text evidence="2">Belongs to the nitroreductase family.</text>
</comment>
<sequence>MAKDTVDYILERRSVRNLSGEPVKEEDIQKILSVACSAPTGRNLQKLRYYYTSNPSIIKECGLDIFKAISPMMPHLEKRREALGITEPIFYDGSFVIVIASLPAEEEGFEKIDTGIAAGMIMTAAQSLGYRTVPLGIICYADEKIHEHFKIPADMKIQLGVTIGTGAMEDPAKPTSLPMDELCTLVE</sequence>
<reference evidence="7" key="1">
    <citation type="submission" date="2022-03" db="EMBL/GenBank/DDBJ databases">
        <title>Draft genome sequence of Aduncisulcus paluster, a free-living microaerophilic Fornicata.</title>
        <authorList>
            <person name="Yuyama I."/>
            <person name="Kume K."/>
            <person name="Tamura T."/>
            <person name="Inagaki Y."/>
            <person name="Hashimoto T."/>
        </authorList>
    </citation>
    <scope>NUCLEOTIDE SEQUENCE</scope>
    <source>
        <strain evidence="7">NY0171</strain>
    </source>
</reference>
<keyword evidence="5" id="KW-0560">Oxidoreductase</keyword>
<comment type="caution">
    <text evidence="7">The sequence shown here is derived from an EMBL/GenBank/DDBJ whole genome shotgun (WGS) entry which is preliminary data.</text>
</comment>
<dbReference type="PANTHER" id="PTHR43673">
    <property type="entry name" value="NAD(P)H NITROREDUCTASE YDGI-RELATED"/>
    <property type="match status" value="1"/>
</dbReference>
<keyword evidence="3" id="KW-0285">Flavoprotein</keyword>
<protein>
    <recommendedName>
        <fullName evidence="6">Nitroreductase domain-containing protein</fullName>
    </recommendedName>
</protein>
<dbReference type="Gene3D" id="3.40.109.10">
    <property type="entry name" value="NADH Oxidase"/>
    <property type="match status" value="1"/>
</dbReference>
<dbReference type="Pfam" id="PF00881">
    <property type="entry name" value="Nitroreductase"/>
    <property type="match status" value="1"/>
</dbReference>
<evidence type="ECO:0000313" key="8">
    <source>
        <dbReference type="Proteomes" id="UP001057375"/>
    </source>
</evidence>
<proteinExistence type="inferred from homology"/>
<evidence type="ECO:0000259" key="6">
    <source>
        <dbReference type="Pfam" id="PF00881"/>
    </source>
</evidence>
<dbReference type="InterPro" id="IPR000415">
    <property type="entry name" value="Nitroreductase-like"/>
</dbReference>
<evidence type="ECO:0000256" key="3">
    <source>
        <dbReference type="ARBA" id="ARBA00022630"/>
    </source>
</evidence>